<protein>
    <submittedName>
        <fullName evidence="1">Uncharacterized protein</fullName>
    </submittedName>
</protein>
<reference evidence="2" key="1">
    <citation type="submission" date="2019-04" db="EMBL/GenBank/DDBJ databases">
        <title>Friends and foes A comparative genomics studyof 23 Aspergillus species from section Flavi.</title>
        <authorList>
            <consortium name="DOE Joint Genome Institute"/>
            <person name="Kjaerbolling I."/>
            <person name="Vesth T."/>
            <person name="Frisvad J.C."/>
            <person name="Nybo J.L."/>
            <person name="Theobald S."/>
            <person name="Kildgaard S."/>
            <person name="Isbrandt T."/>
            <person name="Kuo A."/>
            <person name="Sato A."/>
            <person name="Lyhne E.K."/>
            <person name="Kogle M.E."/>
            <person name="Wiebenga A."/>
            <person name="Kun R.S."/>
            <person name="Lubbers R.J."/>
            <person name="Makela M.R."/>
            <person name="Barry K."/>
            <person name="Chovatia M."/>
            <person name="Clum A."/>
            <person name="Daum C."/>
            <person name="Haridas S."/>
            <person name="He G."/>
            <person name="LaButti K."/>
            <person name="Lipzen A."/>
            <person name="Mondo S."/>
            <person name="Riley R."/>
            <person name="Salamov A."/>
            <person name="Simmons B.A."/>
            <person name="Magnuson J.K."/>
            <person name="Henrissat B."/>
            <person name="Mortensen U.H."/>
            <person name="Larsen T.O."/>
            <person name="Devries R.P."/>
            <person name="Grigoriev I.V."/>
            <person name="Machida M."/>
            <person name="Baker S.E."/>
            <person name="Andersen M.R."/>
        </authorList>
    </citation>
    <scope>NUCLEOTIDE SEQUENCE [LARGE SCALE GENOMIC DNA]</scope>
    <source>
        <strain evidence="2">CBS 553.77</strain>
    </source>
</reference>
<proteinExistence type="predicted"/>
<dbReference type="AlphaFoldDB" id="A0A5N6ZH89"/>
<gene>
    <name evidence="1" type="ORF">BDV28DRAFT_2696</name>
</gene>
<dbReference type="Proteomes" id="UP000327118">
    <property type="component" value="Unassembled WGS sequence"/>
</dbReference>
<sequence>MAGQYECTVTPWTLIVRADSPWLLASLRCRETVEWYSIDLWQAGKGRAQGLESGHPARPMRFLLRLRKESLSEKPYNGDSGFEEHTAKIVIVTFVRREMLELFASQIYGRLRIMFFSCGMIPMVSVENRNGRAEAGVLNSAHFRRLFSARAWLGQYGINFRKTLIADSTAMAGEEGVRKDLAQNPGGMNRWGVT</sequence>
<accession>A0A5N6ZH89</accession>
<dbReference type="EMBL" id="ML739042">
    <property type="protein sequence ID" value="KAE8356129.1"/>
    <property type="molecule type" value="Genomic_DNA"/>
</dbReference>
<name>A0A5N6ZH89_9EURO</name>
<organism evidence="1 2">
    <name type="scientific">Aspergillus coremiiformis</name>
    <dbReference type="NCBI Taxonomy" id="138285"/>
    <lineage>
        <taxon>Eukaryota</taxon>
        <taxon>Fungi</taxon>
        <taxon>Dikarya</taxon>
        <taxon>Ascomycota</taxon>
        <taxon>Pezizomycotina</taxon>
        <taxon>Eurotiomycetes</taxon>
        <taxon>Eurotiomycetidae</taxon>
        <taxon>Eurotiales</taxon>
        <taxon>Aspergillaceae</taxon>
        <taxon>Aspergillus</taxon>
        <taxon>Aspergillus subgen. Circumdati</taxon>
    </lineage>
</organism>
<evidence type="ECO:0000313" key="1">
    <source>
        <dbReference type="EMBL" id="KAE8356129.1"/>
    </source>
</evidence>
<keyword evidence="2" id="KW-1185">Reference proteome</keyword>
<evidence type="ECO:0000313" key="2">
    <source>
        <dbReference type="Proteomes" id="UP000327118"/>
    </source>
</evidence>